<evidence type="ECO:0000313" key="4">
    <source>
        <dbReference type="Proteomes" id="UP000807342"/>
    </source>
</evidence>
<evidence type="ECO:0000313" key="3">
    <source>
        <dbReference type="EMBL" id="KAF9445142.1"/>
    </source>
</evidence>
<reference evidence="3" key="1">
    <citation type="submission" date="2020-11" db="EMBL/GenBank/DDBJ databases">
        <authorList>
            <consortium name="DOE Joint Genome Institute"/>
            <person name="Ahrendt S."/>
            <person name="Riley R."/>
            <person name="Andreopoulos W."/>
            <person name="Labutti K."/>
            <person name="Pangilinan J."/>
            <person name="Ruiz-Duenas F.J."/>
            <person name="Barrasa J.M."/>
            <person name="Sanchez-Garcia M."/>
            <person name="Camarero S."/>
            <person name="Miyauchi S."/>
            <person name="Serrano A."/>
            <person name="Linde D."/>
            <person name="Babiker R."/>
            <person name="Drula E."/>
            <person name="Ayuso-Fernandez I."/>
            <person name="Pacheco R."/>
            <person name="Padilla G."/>
            <person name="Ferreira P."/>
            <person name="Barriuso J."/>
            <person name="Kellner H."/>
            <person name="Castanera R."/>
            <person name="Alfaro M."/>
            <person name="Ramirez L."/>
            <person name="Pisabarro A.G."/>
            <person name="Kuo A."/>
            <person name="Tritt A."/>
            <person name="Lipzen A."/>
            <person name="He G."/>
            <person name="Yan M."/>
            <person name="Ng V."/>
            <person name="Cullen D."/>
            <person name="Martin F."/>
            <person name="Rosso M.-N."/>
            <person name="Henrissat B."/>
            <person name="Hibbett D."/>
            <person name="Martinez A.T."/>
            <person name="Grigoriev I.V."/>
        </authorList>
    </citation>
    <scope>NUCLEOTIDE SEQUENCE</scope>
    <source>
        <strain evidence="3">MF-IS2</strain>
    </source>
</reference>
<dbReference type="SMART" id="SM00256">
    <property type="entry name" value="FBOX"/>
    <property type="match status" value="1"/>
</dbReference>
<accession>A0A9P5X5Z7</accession>
<dbReference type="InterPro" id="IPR001810">
    <property type="entry name" value="F-box_dom"/>
</dbReference>
<dbReference type="OrthoDB" id="2745718at2759"/>
<evidence type="ECO:0000256" key="1">
    <source>
        <dbReference type="SAM" id="MobiDB-lite"/>
    </source>
</evidence>
<evidence type="ECO:0000259" key="2">
    <source>
        <dbReference type="PROSITE" id="PS50181"/>
    </source>
</evidence>
<dbReference type="Proteomes" id="UP000807342">
    <property type="component" value="Unassembled WGS sequence"/>
</dbReference>
<keyword evidence="4" id="KW-1185">Reference proteome</keyword>
<dbReference type="InterPro" id="IPR036047">
    <property type="entry name" value="F-box-like_dom_sf"/>
</dbReference>
<dbReference type="Gene3D" id="1.20.1280.50">
    <property type="match status" value="1"/>
</dbReference>
<dbReference type="PROSITE" id="PS50181">
    <property type="entry name" value="FBOX"/>
    <property type="match status" value="1"/>
</dbReference>
<sequence>MTVCPESPTVHTDRVPFQDTSSENGRLQACVFPEQQESFDEGQFQALQLQERVNSSLTKLVKVEFLNLPPEILTDILLYLPFTAVVICQSVNRYLRALISESVKLQYHIHLNVFGQLDNPHCNLPVSERLNQLLSRERRWKEFKFDFDRITKVPVVAPYERLGLSGEALSLSYADGVSWRVGIPREADQEIKWKRLEICARQTLAKMHVREHDLLFLITV</sequence>
<dbReference type="Pfam" id="PF12937">
    <property type="entry name" value="F-box-like"/>
    <property type="match status" value="1"/>
</dbReference>
<dbReference type="EMBL" id="MU151322">
    <property type="protein sequence ID" value="KAF9445142.1"/>
    <property type="molecule type" value="Genomic_DNA"/>
</dbReference>
<feature type="region of interest" description="Disordered" evidence="1">
    <location>
        <begin position="1"/>
        <end position="21"/>
    </location>
</feature>
<organism evidence="3 4">
    <name type="scientific">Macrolepiota fuliginosa MF-IS2</name>
    <dbReference type="NCBI Taxonomy" id="1400762"/>
    <lineage>
        <taxon>Eukaryota</taxon>
        <taxon>Fungi</taxon>
        <taxon>Dikarya</taxon>
        <taxon>Basidiomycota</taxon>
        <taxon>Agaricomycotina</taxon>
        <taxon>Agaricomycetes</taxon>
        <taxon>Agaricomycetidae</taxon>
        <taxon>Agaricales</taxon>
        <taxon>Agaricineae</taxon>
        <taxon>Agaricaceae</taxon>
        <taxon>Macrolepiota</taxon>
    </lineage>
</organism>
<name>A0A9P5X5Z7_9AGAR</name>
<gene>
    <name evidence="3" type="ORF">P691DRAFT_762772</name>
</gene>
<dbReference type="CDD" id="cd09917">
    <property type="entry name" value="F-box_SF"/>
    <property type="match status" value="1"/>
</dbReference>
<comment type="caution">
    <text evidence="3">The sequence shown here is derived from an EMBL/GenBank/DDBJ whole genome shotgun (WGS) entry which is preliminary data.</text>
</comment>
<protein>
    <recommendedName>
        <fullName evidence="2">F-box domain-containing protein</fullName>
    </recommendedName>
</protein>
<feature type="domain" description="F-box" evidence="2">
    <location>
        <begin position="62"/>
        <end position="108"/>
    </location>
</feature>
<proteinExistence type="predicted"/>
<dbReference type="AlphaFoldDB" id="A0A9P5X5Z7"/>
<dbReference type="SUPFAM" id="SSF81383">
    <property type="entry name" value="F-box domain"/>
    <property type="match status" value="1"/>
</dbReference>